<reference evidence="2 3" key="1">
    <citation type="journal article" date="2024" name="Nat. Commun.">
        <title>Phylogenomics reveals the evolutionary origins of lichenization in chlorophyte algae.</title>
        <authorList>
            <person name="Puginier C."/>
            <person name="Libourel C."/>
            <person name="Otte J."/>
            <person name="Skaloud P."/>
            <person name="Haon M."/>
            <person name="Grisel S."/>
            <person name="Petersen M."/>
            <person name="Berrin J.G."/>
            <person name="Delaux P.M."/>
            <person name="Dal Grande F."/>
            <person name="Keller J."/>
        </authorList>
    </citation>
    <scope>NUCLEOTIDE SEQUENCE [LARGE SCALE GENOMIC DNA]</scope>
    <source>
        <strain evidence="2 3">SAG 2043</strain>
    </source>
</reference>
<gene>
    <name evidence="2" type="ORF">WJX72_007843</name>
</gene>
<keyword evidence="1" id="KW-0812">Transmembrane</keyword>
<keyword evidence="3" id="KW-1185">Reference proteome</keyword>
<evidence type="ECO:0000313" key="2">
    <source>
        <dbReference type="EMBL" id="KAK9813033.1"/>
    </source>
</evidence>
<name>A0AAW1PSR3_9CHLO</name>
<feature type="transmembrane region" description="Helical" evidence="1">
    <location>
        <begin position="198"/>
        <end position="218"/>
    </location>
</feature>
<feature type="transmembrane region" description="Helical" evidence="1">
    <location>
        <begin position="121"/>
        <end position="144"/>
    </location>
</feature>
<dbReference type="Proteomes" id="UP001489004">
    <property type="component" value="Unassembled WGS sequence"/>
</dbReference>
<proteinExistence type="predicted"/>
<protein>
    <submittedName>
        <fullName evidence="2">Uncharacterized protein</fullName>
    </submittedName>
</protein>
<organism evidence="2 3">
    <name type="scientific">[Myrmecia] bisecta</name>
    <dbReference type="NCBI Taxonomy" id="41462"/>
    <lineage>
        <taxon>Eukaryota</taxon>
        <taxon>Viridiplantae</taxon>
        <taxon>Chlorophyta</taxon>
        <taxon>core chlorophytes</taxon>
        <taxon>Trebouxiophyceae</taxon>
        <taxon>Trebouxiales</taxon>
        <taxon>Trebouxiaceae</taxon>
        <taxon>Myrmecia</taxon>
    </lineage>
</organism>
<keyword evidence="1" id="KW-0472">Membrane</keyword>
<accession>A0AAW1PSR3</accession>
<evidence type="ECO:0000256" key="1">
    <source>
        <dbReference type="SAM" id="Phobius"/>
    </source>
</evidence>
<keyword evidence="1" id="KW-1133">Transmembrane helix</keyword>
<dbReference type="AlphaFoldDB" id="A0AAW1PSR3"/>
<dbReference type="EMBL" id="JALJOR010000008">
    <property type="protein sequence ID" value="KAK9813033.1"/>
    <property type="molecule type" value="Genomic_DNA"/>
</dbReference>
<feature type="transmembrane region" description="Helical" evidence="1">
    <location>
        <begin position="58"/>
        <end position="80"/>
    </location>
</feature>
<comment type="caution">
    <text evidence="2">The sequence shown here is derived from an EMBL/GenBank/DDBJ whole genome shotgun (WGS) entry which is preliminary data.</text>
</comment>
<sequence length="244" mass="26942">MTLAANRPPAPADRLQIHSCYTEKEGCLSKEVCGPKGQGRSNPKRSDTMGLPASHNKLMGPLFGLVGLAWVFELFGLGYLQSSCEIDLTPVPGEEHPWNRGFHFALAQLPGGHTCEKIFRYMWWTVWFELLLLGFILVCLLTWQRFGYAALARFRLAVLTLLATSLALHMWGVNVTLNLADIAPSKWESTTEKMRARVACAGFAIMTMMHLLLVIVLGDDGKQAPLGSNLEWDEPLVQGGDGDA</sequence>
<evidence type="ECO:0000313" key="3">
    <source>
        <dbReference type="Proteomes" id="UP001489004"/>
    </source>
</evidence>
<feature type="transmembrane region" description="Helical" evidence="1">
    <location>
        <begin position="156"/>
        <end position="177"/>
    </location>
</feature>